<keyword evidence="3" id="KW-1185">Reference proteome</keyword>
<dbReference type="CDD" id="cd14726">
    <property type="entry name" value="TraB_PrgY-like"/>
    <property type="match status" value="1"/>
</dbReference>
<dbReference type="InterPro" id="IPR046345">
    <property type="entry name" value="TraB_PrgY-like"/>
</dbReference>
<evidence type="ECO:0000256" key="1">
    <source>
        <dbReference type="SAM" id="Phobius"/>
    </source>
</evidence>
<evidence type="ECO:0000313" key="2">
    <source>
        <dbReference type="EMBL" id="MCP1728384.1"/>
    </source>
</evidence>
<dbReference type="RefSeq" id="WP_253450417.1">
    <property type="nucleotide sequence ID" value="NZ_JALJYF010000002.1"/>
</dbReference>
<dbReference type="EMBL" id="JALJYF010000002">
    <property type="protein sequence ID" value="MCP1728384.1"/>
    <property type="molecule type" value="Genomic_DNA"/>
</dbReference>
<feature type="transmembrane region" description="Helical" evidence="1">
    <location>
        <begin position="269"/>
        <end position="288"/>
    </location>
</feature>
<evidence type="ECO:0000313" key="3">
    <source>
        <dbReference type="Proteomes" id="UP001523550"/>
    </source>
</evidence>
<accession>A0ABT1GAM9</accession>
<feature type="transmembrane region" description="Helical" evidence="1">
    <location>
        <begin position="300"/>
        <end position="320"/>
    </location>
</feature>
<feature type="transmembrane region" description="Helical" evidence="1">
    <location>
        <begin position="326"/>
        <end position="347"/>
    </location>
</feature>
<dbReference type="PANTHER" id="PTHR21530:SF7">
    <property type="entry name" value="TRAB DOMAIN-CONTAINING PROTEIN"/>
    <property type="match status" value="1"/>
</dbReference>
<comment type="caution">
    <text evidence="2">The sequence shown here is derived from an EMBL/GenBank/DDBJ whole genome shotgun (WGS) entry which is preliminary data.</text>
</comment>
<dbReference type="PANTHER" id="PTHR21530">
    <property type="entry name" value="PHEROMONE SHUTDOWN PROTEIN"/>
    <property type="match status" value="1"/>
</dbReference>
<organism evidence="2 3">
    <name type="scientific">Natronospira proteinivora</name>
    <dbReference type="NCBI Taxonomy" id="1807133"/>
    <lineage>
        <taxon>Bacteria</taxon>
        <taxon>Pseudomonadati</taxon>
        <taxon>Pseudomonadota</taxon>
        <taxon>Gammaproteobacteria</taxon>
        <taxon>Natronospirales</taxon>
        <taxon>Natronospiraceae</taxon>
        <taxon>Natronospira</taxon>
    </lineage>
</organism>
<dbReference type="InterPro" id="IPR002816">
    <property type="entry name" value="TraB/PrgY/GumN_fam"/>
</dbReference>
<feature type="transmembrane region" description="Helical" evidence="1">
    <location>
        <begin position="381"/>
        <end position="403"/>
    </location>
</feature>
<dbReference type="Pfam" id="PF01963">
    <property type="entry name" value="TraB_PrgY_gumN"/>
    <property type="match status" value="1"/>
</dbReference>
<dbReference type="Proteomes" id="UP001523550">
    <property type="component" value="Unassembled WGS sequence"/>
</dbReference>
<keyword evidence="1" id="KW-0472">Membrane</keyword>
<protein>
    <submittedName>
        <fullName evidence="2">Pheromone shutdown-related protein TraB</fullName>
    </submittedName>
</protein>
<proteinExistence type="predicted"/>
<gene>
    <name evidence="2" type="ORF">J2T60_002384</name>
</gene>
<keyword evidence="1" id="KW-0812">Transmembrane</keyword>
<keyword evidence="1" id="KW-1133">Transmembrane helix</keyword>
<dbReference type="InterPro" id="IPR005230">
    <property type="entry name" value="TraB_bac"/>
</dbReference>
<reference evidence="2 3" key="1">
    <citation type="submission" date="2022-03" db="EMBL/GenBank/DDBJ databases">
        <title>Genomic Encyclopedia of Type Strains, Phase III (KMG-III): the genomes of soil and plant-associated and newly described type strains.</title>
        <authorList>
            <person name="Whitman W."/>
        </authorList>
    </citation>
    <scope>NUCLEOTIDE SEQUENCE [LARGE SCALE GENOMIC DNA]</scope>
    <source>
        <strain evidence="2 3">BSker1</strain>
    </source>
</reference>
<sequence length="409" mass="45325">MPQTRHAEGTNTPAQGPREIVERDGVRFTLLGTAHVSRASAEEARQMAGETRFDAVAVELCETRRQAMRDPEHLAKLDLFQVFREGKAGMVAATLALGAYQRRLSEQLGSEPGAEMRWAEDAARERQAPVWLVDREVGITLRRVYRSQKWWQRLPMIAGLFTSLLSREKVDAQQIEQLKEGDVVESSFRELAEQSPALHRTLVEERDHYMAQRLLSELENSESRPREVLVVVGAGHLKGLADALKNQARDAQREAELATTPPPARWPRYLPWVVVAIILSGFALGFARSPELGLRMFGDWVLINGGLSALGAAAALAHPLTILGSMLAAPLTSLNPTIGAGFVAAAIELSLRRPRVADFQGLRDQVVHWSGWWRNRVARTLLVFLFVSLGSAAGTYLGGFRVFEHLFSA</sequence>
<name>A0ABT1GAM9_9GAMM</name>
<dbReference type="NCBIfam" id="TIGR00261">
    <property type="entry name" value="traB"/>
    <property type="match status" value="1"/>
</dbReference>